<organism evidence="4 5">
    <name type="scientific">Mycolicibacterium duvalii</name>
    <dbReference type="NCBI Taxonomy" id="39688"/>
    <lineage>
        <taxon>Bacteria</taxon>
        <taxon>Bacillati</taxon>
        <taxon>Actinomycetota</taxon>
        <taxon>Actinomycetes</taxon>
        <taxon>Mycobacteriales</taxon>
        <taxon>Mycobacteriaceae</taxon>
        <taxon>Mycolicibacterium</taxon>
    </lineage>
</organism>
<dbReference type="KEGG" id="mdu:MDUV_23010"/>
<dbReference type="Pfam" id="PF06724">
    <property type="entry name" value="DUF1206"/>
    <property type="match status" value="3"/>
</dbReference>
<gene>
    <name evidence="4" type="ORF">MDUV_23010</name>
</gene>
<accession>A0A7I7K1S8</accession>
<dbReference type="Proteomes" id="UP000467006">
    <property type="component" value="Chromosome"/>
</dbReference>
<feature type="compositionally biased region" description="Polar residues" evidence="1">
    <location>
        <begin position="30"/>
        <end position="39"/>
    </location>
</feature>
<keyword evidence="2" id="KW-0472">Membrane</keyword>
<keyword evidence="5" id="KW-1185">Reference proteome</keyword>
<feature type="transmembrane region" description="Helical" evidence="2">
    <location>
        <begin position="149"/>
        <end position="168"/>
    </location>
</feature>
<evidence type="ECO:0000313" key="4">
    <source>
        <dbReference type="EMBL" id="BBX17441.1"/>
    </source>
</evidence>
<feature type="transmembrane region" description="Helical" evidence="2">
    <location>
        <begin position="101"/>
        <end position="121"/>
    </location>
</feature>
<feature type="transmembrane region" description="Helical" evidence="2">
    <location>
        <begin position="60"/>
        <end position="81"/>
    </location>
</feature>
<reference evidence="4 5" key="1">
    <citation type="journal article" date="2019" name="Emerg. Microbes Infect.">
        <title>Comprehensive subspecies identification of 175 nontuberculous mycobacteria species based on 7547 genomic profiles.</title>
        <authorList>
            <person name="Matsumoto Y."/>
            <person name="Kinjo T."/>
            <person name="Motooka D."/>
            <person name="Nabeya D."/>
            <person name="Jung N."/>
            <person name="Uechi K."/>
            <person name="Horii T."/>
            <person name="Iida T."/>
            <person name="Fujita J."/>
            <person name="Nakamura S."/>
        </authorList>
    </citation>
    <scope>NUCLEOTIDE SEQUENCE [LARGE SCALE GENOMIC DNA]</scope>
    <source>
        <strain evidence="4 5">JCM 6396</strain>
    </source>
</reference>
<evidence type="ECO:0000256" key="2">
    <source>
        <dbReference type="SAM" id="Phobius"/>
    </source>
</evidence>
<evidence type="ECO:0000313" key="5">
    <source>
        <dbReference type="Proteomes" id="UP000467006"/>
    </source>
</evidence>
<evidence type="ECO:0000259" key="3">
    <source>
        <dbReference type="Pfam" id="PF06724"/>
    </source>
</evidence>
<protein>
    <submittedName>
        <fullName evidence="4">Membrane protein</fullName>
    </submittedName>
</protein>
<feature type="transmembrane region" description="Helical" evidence="2">
    <location>
        <begin position="231"/>
        <end position="258"/>
    </location>
</feature>
<proteinExistence type="predicted"/>
<feature type="domain" description="DUF1206" evidence="3">
    <location>
        <begin position="235"/>
        <end position="303"/>
    </location>
</feature>
<feature type="transmembrane region" description="Helical" evidence="2">
    <location>
        <begin position="188"/>
        <end position="210"/>
    </location>
</feature>
<dbReference type="EMBL" id="AP022563">
    <property type="protein sequence ID" value="BBX17441.1"/>
    <property type="molecule type" value="Genomic_DNA"/>
</dbReference>
<feature type="domain" description="DUF1206" evidence="3">
    <location>
        <begin position="149"/>
        <end position="213"/>
    </location>
</feature>
<sequence>MSTPEPDRSFIAVKTGVPGSIADQEDPMTSRPSASSLQRSAHGAADRATNNKGFEYTARIGFAASGVLHLLIAYIIGRLAFVGGSGGNADQSGALATLGSQTGGAIMLWVVAVGLVALGLWRLAEAVMGSKPNEAGRGDNPAWKRGKSVGMAVVNFAIAFSAAQFAMGSGQSNSRQNSGISAQLMQSGWGKALLLAVGAGVVAVGAYHVYKGISQKFLDELQVSGGTGITAAGVVGYVAKGLVLGGAGLLVVIATLQADPSKASGIDAAVKTLAAAPFGKFLLVAAAVGIAAFGVYSFIRSRYNRM</sequence>
<dbReference type="InterPro" id="IPR009597">
    <property type="entry name" value="DUF1206"/>
</dbReference>
<feature type="region of interest" description="Disordered" evidence="1">
    <location>
        <begin position="1"/>
        <end position="46"/>
    </location>
</feature>
<feature type="transmembrane region" description="Helical" evidence="2">
    <location>
        <begin position="278"/>
        <end position="299"/>
    </location>
</feature>
<feature type="domain" description="DUF1206" evidence="3">
    <location>
        <begin position="60"/>
        <end position="128"/>
    </location>
</feature>
<keyword evidence="2" id="KW-1133">Transmembrane helix</keyword>
<keyword evidence="2" id="KW-0812">Transmembrane</keyword>
<evidence type="ECO:0000256" key="1">
    <source>
        <dbReference type="SAM" id="MobiDB-lite"/>
    </source>
</evidence>
<dbReference type="AlphaFoldDB" id="A0A7I7K1S8"/>
<name>A0A7I7K1S8_9MYCO</name>